<accession>A0ABY9TEU8</accession>
<proteinExistence type="predicted"/>
<dbReference type="Pfam" id="PF01244">
    <property type="entry name" value="Peptidase_M19"/>
    <property type="match status" value="2"/>
</dbReference>
<evidence type="ECO:0000256" key="1">
    <source>
        <dbReference type="SAM" id="SignalP"/>
    </source>
</evidence>
<evidence type="ECO:0000313" key="2">
    <source>
        <dbReference type="EMBL" id="WNC67308.1"/>
    </source>
</evidence>
<keyword evidence="2" id="KW-0224">Dipeptidase</keyword>
<dbReference type="EMBL" id="CP134146">
    <property type="protein sequence ID" value="WNC67308.1"/>
    <property type="molecule type" value="Genomic_DNA"/>
</dbReference>
<keyword evidence="2" id="KW-0378">Hydrolase</keyword>
<dbReference type="Gene3D" id="3.20.20.140">
    <property type="entry name" value="Metal-dependent hydrolases"/>
    <property type="match status" value="1"/>
</dbReference>
<reference evidence="3" key="1">
    <citation type="submission" date="2023-09" db="EMBL/GenBank/DDBJ databases">
        <authorList>
            <person name="Li S."/>
            <person name="Li X."/>
            <person name="Zhang C."/>
            <person name="Zhao Z."/>
        </authorList>
    </citation>
    <scope>NUCLEOTIDE SEQUENCE [LARGE SCALE GENOMIC DNA]</scope>
    <source>
        <strain evidence="3">SQ345</strain>
    </source>
</reference>
<feature type="chain" id="PRO_5046920474" evidence="1">
    <location>
        <begin position="26"/>
        <end position="414"/>
    </location>
</feature>
<dbReference type="InterPro" id="IPR008257">
    <property type="entry name" value="Pept_M19"/>
</dbReference>
<dbReference type="PANTHER" id="PTHR10443">
    <property type="entry name" value="MICROSOMAL DIPEPTIDASE"/>
    <property type="match status" value="1"/>
</dbReference>
<dbReference type="InterPro" id="IPR032466">
    <property type="entry name" value="Metal_Hydrolase"/>
</dbReference>
<evidence type="ECO:0000313" key="3">
    <source>
        <dbReference type="Proteomes" id="UP001248581"/>
    </source>
</evidence>
<keyword evidence="1" id="KW-0732">Signal</keyword>
<keyword evidence="3" id="KW-1185">Reference proteome</keyword>
<name>A0ABY9TEU8_9GAMM</name>
<dbReference type="PANTHER" id="PTHR10443:SF12">
    <property type="entry name" value="DIPEPTIDASE"/>
    <property type="match status" value="1"/>
</dbReference>
<dbReference type="PROSITE" id="PS51365">
    <property type="entry name" value="RENAL_DIPEPTIDASE_2"/>
    <property type="match status" value="1"/>
</dbReference>
<keyword evidence="2" id="KW-0645">Protease</keyword>
<dbReference type="SUPFAM" id="SSF51556">
    <property type="entry name" value="Metallo-dependent hydrolases"/>
    <property type="match status" value="1"/>
</dbReference>
<organism evidence="2 3">
    <name type="scientific">Thalassotalea nanhaiensis</name>
    <dbReference type="NCBI Taxonomy" id="3065648"/>
    <lineage>
        <taxon>Bacteria</taxon>
        <taxon>Pseudomonadati</taxon>
        <taxon>Pseudomonadota</taxon>
        <taxon>Gammaproteobacteria</taxon>
        <taxon>Alteromonadales</taxon>
        <taxon>Colwelliaceae</taxon>
        <taxon>Thalassotalea</taxon>
    </lineage>
</organism>
<dbReference type="RefSeq" id="WP_348386472.1">
    <property type="nucleotide sequence ID" value="NZ_CP134146.1"/>
</dbReference>
<feature type="signal peptide" evidence="1">
    <location>
        <begin position="1"/>
        <end position="25"/>
    </location>
</feature>
<gene>
    <name evidence="2" type="ORF">RI845_12360</name>
</gene>
<protein>
    <submittedName>
        <fullName evidence="2">Membrane dipeptidase</fullName>
        <ecNumber evidence="2">3.4.13.-</ecNumber>
    </submittedName>
</protein>
<dbReference type="EC" id="3.4.13.-" evidence="2"/>
<dbReference type="GO" id="GO:0016805">
    <property type="term" value="F:dipeptidase activity"/>
    <property type="evidence" value="ECO:0007669"/>
    <property type="project" value="UniProtKB-KW"/>
</dbReference>
<sequence>MKLRNSLKSLIAVAVTASFIGTASASIETKDWHNTASPKAQQFLKDNMAIDFYASPFGTGWSDNREVTNYIDLAHARGISGATITLTSPATPTWAKYKTELAKWTEAVQESNAKIRFVDKPEDFELAHKNGEYAVMWNAQTTLMLEGDASRVKELHEDGIRVMQLVYNGVEETGVGGLSALAGDNSGLTEYGKEVIDEMVKYGITVDMSHHGYQTTKDITDYMKEKHPGVPAVYSHSPLASTYGCEPHETLTETEKRMAEKGYKKGDPFHRLAACYRLISDEQALTVKEMGGMVSITATEWMMDGVWPDDITPKQFAQMVDGAVKVLGVDHVGIGTDDMMTVSRVADFAIENSHMYTDNGYMVDAFKRGATGCAEMSKHLAPVIDELWKMGYSNEDIRKIMGENLVRVYKKSWK</sequence>
<dbReference type="Proteomes" id="UP001248581">
    <property type="component" value="Chromosome"/>
</dbReference>